<evidence type="ECO:0000313" key="2">
    <source>
        <dbReference type="EMBL" id="KAF0758754.1"/>
    </source>
</evidence>
<proteinExistence type="predicted"/>
<evidence type="ECO:0000259" key="1">
    <source>
        <dbReference type="Pfam" id="PF26100"/>
    </source>
</evidence>
<dbReference type="EMBL" id="VUJU01003211">
    <property type="protein sequence ID" value="KAF0758754.1"/>
    <property type="molecule type" value="Genomic_DNA"/>
</dbReference>
<sequence length="691" mass="79387">MESGCSSGEKPKNLTNDDLFNLLRGEAVMKPLSVESRHFLLKKIREKHNEYEWSSEFESLVLNLVHTFTISLHRKWSQCNRTITVFTKKHSEWLKKEFILPTLPSQMNYKTVGRPKKNFETCTERIKKQKISNVVKSFTSPELTYAVTSKMHKSGKRSAALLFKELTSSPNRALKMRKSLKNTNIISLPIPYSPNEAVAFIMDNNLTKKQYTNIRIGSKARNSNIYPSYDKVLIAKKQCYPNNVIITECSAEIPLQDLLNHTAQRILQIPSVQSMNINIEKCELLSKWGCDGSNGQSQYRINFDSSTKQSVTDSDMFMFSFVPLQMSCTIDDNKFIIWKNPRTSSTRFCRPIKFLLKKETAENTREEVNKVETQIDNLNTIDLIYNDGNLKVEHKLIFSMVDGKVCNSMTFTSSQTCYICGCTPKHANDIDKVLKLSTKPEHFKFGLSTLHAWIRFFECLLHVSYRLDFKTWQVKTTENKLKFANKKKEIQEQFRSEMGLLVDIVLQGCGTTNNGNTARKFFKNAEKSAEITGLNINLIKRFGTILTVMASGYEINTDAFETYGIQTAKLFVELYPWYYMPTSVHKILLHGADVIRHAILPIGQLSEEAQECQNKHYKNYREHHTRKISRVKINEDLINMLLVSSDPLISSMRNIQPKKLQTFSDDAKLLIIMPEDQASDSSNSESDNDSE</sequence>
<dbReference type="OrthoDB" id="6627303at2759"/>
<dbReference type="Proteomes" id="UP000478052">
    <property type="component" value="Unassembled WGS sequence"/>
</dbReference>
<evidence type="ECO:0000313" key="3">
    <source>
        <dbReference type="Proteomes" id="UP000478052"/>
    </source>
</evidence>
<keyword evidence="3" id="KW-1185">Reference proteome</keyword>
<gene>
    <name evidence="2" type="ORF">FWK35_00033475</name>
</gene>
<accession>A0A6G0YMY9</accession>
<organism evidence="2 3">
    <name type="scientific">Aphis craccivora</name>
    <name type="common">Cowpea aphid</name>
    <dbReference type="NCBI Taxonomy" id="307492"/>
    <lineage>
        <taxon>Eukaryota</taxon>
        <taxon>Metazoa</taxon>
        <taxon>Ecdysozoa</taxon>
        <taxon>Arthropoda</taxon>
        <taxon>Hexapoda</taxon>
        <taxon>Insecta</taxon>
        <taxon>Pterygota</taxon>
        <taxon>Neoptera</taxon>
        <taxon>Paraneoptera</taxon>
        <taxon>Hemiptera</taxon>
        <taxon>Sternorrhyncha</taxon>
        <taxon>Aphidomorpha</taxon>
        <taxon>Aphidoidea</taxon>
        <taxon>Aphididae</taxon>
        <taxon>Aphidini</taxon>
        <taxon>Aphis</taxon>
        <taxon>Aphis</taxon>
    </lineage>
</organism>
<dbReference type="Pfam" id="PF26100">
    <property type="entry name" value="RAG1_RNase_H"/>
    <property type="match status" value="1"/>
</dbReference>
<comment type="caution">
    <text evidence="2">The sequence shown here is derived from an EMBL/GenBank/DDBJ whole genome shotgun (WGS) entry which is preliminary data.</text>
</comment>
<dbReference type="AlphaFoldDB" id="A0A6G0YMY9"/>
<reference evidence="2 3" key="1">
    <citation type="submission" date="2019-08" db="EMBL/GenBank/DDBJ databases">
        <title>Whole genome of Aphis craccivora.</title>
        <authorList>
            <person name="Voronova N.V."/>
            <person name="Shulinski R.S."/>
            <person name="Bandarenka Y.V."/>
            <person name="Zhorov D.G."/>
            <person name="Warner D."/>
        </authorList>
    </citation>
    <scope>NUCLEOTIDE SEQUENCE [LARGE SCALE GENOMIC DNA]</scope>
    <source>
        <strain evidence="2">180601</strain>
        <tissue evidence="2">Whole Body</tissue>
    </source>
</reference>
<dbReference type="InterPro" id="IPR058554">
    <property type="entry name" value="RAG1_RNase_H"/>
</dbReference>
<protein>
    <recommendedName>
        <fullName evidence="1">V(D)J recombination-activating protein 1 RNase H domain-containing protein</fullName>
    </recommendedName>
</protein>
<feature type="domain" description="V(D)J recombination-activating protein 1 RNase H" evidence="1">
    <location>
        <begin position="287"/>
        <end position="409"/>
    </location>
</feature>
<name>A0A6G0YMY9_APHCR</name>